<dbReference type="SUPFAM" id="SSF48173">
    <property type="entry name" value="Cryptochrome/photolyase FAD-binding domain"/>
    <property type="match status" value="1"/>
</dbReference>
<feature type="domain" description="Photolyase/cryptochrome alpha/beta" evidence="7">
    <location>
        <begin position="4"/>
        <end position="134"/>
    </location>
</feature>
<feature type="binding site" evidence="4">
    <location>
        <begin position="453"/>
        <end position="460"/>
    </location>
    <ligand>
        <name>FAD</name>
        <dbReference type="ChEBI" id="CHEBI:57692"/>
    </ligand>
</feature>
<evidence type="ECO:0000256" key="1">
    <source>
        <dbReference type="ARBA" id="ARBA00001932"/>
    </source>
</evidence>
<dbReference type="InterPro" id="IPR036155">
    <property type="entry name" value="Crypto/Photolyase_N_sf"/>
</dbReference>
<dbReference type="InterPro" id="IPR002081">
    <property type="entry name" value="Cryptochrome/DNA_photolyase_1"/>
</dbReference>
<keyword evidence="2 4" id="KW-0285">Flavoprotein</keyword>
<evidence type="ECO:0000256" key="2">
    <source>
        <dbReference type="ARBA" id="ARBA00022630"/>
    </source>
</evidence>
<dbReference type="Pfam" id="PF03441">
    <property type="entry name" value="FAD_binding_7"/>
    <property type="match status" value="1"/>
</dbReference>
<organism evidence="8 9">
    <name type="scientific">Thauera phenylacetica B4P</name>
    <dbReference type="NCBI Taxonomy" id="1234382"/>
    <lineage>
        <taxon>Bacteria</taxon>
        <taxon>Pseudomonadati</taxon>
        <taxon>Pseudomonadota</taxon>
        <taxon>Betaproteobacteria</taxon>
        <taxon>Rhodocyclales</taxon>
        <taxon>Zoogloeaceae</taxon>
        <taxon>Thauera</taxon>
    </lineage>
</organism>
<comment type="cofactor">
    <cofactor evidence="1">
        <name>(6R)-5,10-methylene-5,6,7,8-tetrahydrofolate</name>
        <dbReference type="ChEBI" id="CHEBI:15636"/>
    </cofactor>
</comment>
<dbReference type="PANTHER" id="PTHR11455">
    <property type="entry name" value="CRYPTOCHROME"/>
    <property type="match status" value="1"/>
</dbReference>
<keyword evidence="3 4" id="KW-0274">FAD</keyword>
<dbReference type="GO" id="GO:0000719">
    <property type="term" value="P:photoreactive repair"/>
    <property type="evidence" value="ECO:0007669"/>
    <property type="project" value="TreeGrafter"/>
</dbReference>
<evidence type="ECO:0000256" key="5">
    <source>
        <dbReference type="RuleBase" id="RU004182"/>
    </source>
</evidence>
<evidence type="ECO:0000256" key="6">
    <source>
        <dbReference type="SAM" id="MobiDB-lite"/>
    </source>
</evidence>
<dbReference type="InterPro" id="IPR036134">
    <property type="entry name" value="Crypto/Photolyase_FAD-like_sf"/>
</dbReference>
<evidence type="ECO:0000256" key="4">
    <source>
        <dbReference type="PIRSR" id="PIRSR602081-1"/>
    </source>
</evidence>
<dbReference type="RefSeq" id="WP_004377576.1">
    <property type="nucleotide sequence ID" value="NZ_AMXF01000242.1"/>
</dbReference>
<dbReference type="InterPro" id="IPR006050">
    <property type="entry name" value="DNA_photolyase_N"/>
</dbReference>
<dbReference type="Gene3D" id="1.25.40.80">
    <property type="match status" value="2"/>
</dbReference>
<dbReference type="PANTHER" id="PTHR11455:SF22">
    <property type="entry name" value="CRYPTOCHROME DASH"/>
    <property type="match status" value="1"/>
</dbReference>
<evidence type="ECO:0000313" key="8">
    <source>
        <dbReference type="EMBL" id="ENO95290.1"/>
    </source>
</evidence>
<comment type="similarity">
    <text evidence="5">Belongs to the DNA photolyase family.</text>
</comment>
<protein>
    <submittedName>
        <fullName evidence="8">Cryptochrome, DASH family protein</fullName>
    </submittedName>
</protein>
<keyword evidence="9" id="KW-1185">Reference proteome</keyword>
<feature type="binding site" evidence="4">
    <location>
        <position position="400"/>
    </location>
    <ligand>
        <name>FAD</name>
        <dbReference type="ChEBI" id="CHEBI:57692"/>
    </ligand>
</feature>
<dbReference type="SUPFAM" id="SSF52425">
    <property type="entry name" value="Cryptochrome/photolyase, N-terminal domain"/>
    <property type="match status" value="1"/>
</dbReference>
<feature type="binding site" evidence="4">
    <location>
        <begin position="550"/>
        <end position="552"/>
    </location>
    <ligand>
        <name>FAD</name>
        <dbReference type="ChEBI" id="CHEBI:57692"/>
    </ligand>
</feature>
<name>N6YUS0_9RHOO</name>
<dbReference type="EMBL" id="AMXF01000242">
    <property type="protein sequence ID" value="ENO95290.1"/>
    <property type="molecule type" value="Genomic_DNA"/>
</dbReference>
<feature type="region of interest" description="Disordered" evidence="6">
    <location>
        <begin position="324"/>
        <end position="343"/>
    </location>
</feature>
<accession>N6YUS0</accession>
<evidence type="ECO:0000256" key="3">
    <source>
        <dbReference type="ARBA" id="ARBA00022827"/>
    </source>
</evidence>
<dbReference type="InterPro" id="IPR005101">
    <property type="entry name" value="Cryptochr/Photolyase_FAD-bd"/>
</dbReference>
<feature type="region of interest" description="Disordered" evidence="6">
    <location>
        <begin position="201"/>
        <end position="221"/>
    </location>
</feature>
<dbReference type="AlphaFoldDB" id="N6YUS0"/>
<dbReference type="GO" id="GO:0003677">
    <property type="term" value="F:DNA binding"/>
    <property type="evidence" value="ECO:0007669"/>
    <property type="project" value="TreeGrafter"/>
</dbReference>
<reference evidence="8 9" key="1">
    <citation type="submission" date="2012-09" db="EMBL/GenBank/DDBJ databases">
        <title>Draft Genome Sequences of 6 Strains from Genus Thauera.</title>
        <authorList>
            <person name="Liu B."/>
            <person name="Shapleigh J.P."/>
            <person name="Frostegard A.H."/>
        </authorList>
    </citation>
    <scope>NUCLEOTIDE SEQUENCE [LARGE SCALE GENOMIC DNA]</scope>
    <source>
        <strain evidence="8 9">B4P</strain>
    </source>
</reference>
<evidence type="ECO:0000259" key="7">
    <source>
        <dbReference type="PROSITE" id="PS51645"/>
    </source>
</evidence>
<feature type="region of interest" description="Disordered" evidence="6">
    <location>
        <begin position="241"/>
        <end position="268"/>
    </location>
</feature>
<dbReference type="InterPro" id="IPR014729">
    <property type="entry name" value="Rossmann-like_a/b/a_fold"/>
</dbReference>
<feature type="binding site" evidence="4">
    <location>
        <begin position="413"/>
        <end position="417"/>
    </location>
    <ligand>
        <name>FAD</name>
        <dbReference type="ChEBI" id="CHEBI:57692"/>
    </ligand>
</feature>
<proteinExistence type="inferred from homology"/>
<dbReference type="Gene3D" id="3.40.50.620">
    <property type="entry name" value="HUPs"/>
    <property type="match status" value="1"/>
</dbReference>
<dbReference type="Gene3D" id="1.10.579.10">
    <property type="entry name" value="DNA Cyclobutane Dipyrimidine Photolyase, subunit A, domain 3"/>
    <property type="match status" value="1"/>
</dbReference>
<dbReference type="Pfam" id="PF00875">
    <property type="entry name" value="DNA_photolyase"/>
    <property type="match status" value="1"/>
</dbReference>
<dbReference type="GO" id="GO:0071949">
    <property type="term" value="F:FAD binding"/>
    <property type="evidence" value="ECO:0007669"/>
    <property type="project" value="TreeGrafter"/>
</dbReference>
<comment type="caution">
    <text evidence="8">The sequence shown here is derived from an EMBL/GenBank/DDBJ whole genome shotgun (WGS) entry which is preliminary data.</text>
</comment>
<sequence length="604" mass="65624">MGSDVVIFWFRSDLRVGDNLALAEACASAGRLLPVYCHDPAADAPTRWGFARRGPHRRAFLEAALDDLDAALRARGSALLELHGAPCEVLPALARAVGTDVVVCEAIAAPEEEDELAALRAAGLRVRTVWQSSLLDPAALPFAPARLPKVFTAFRQAVESAGLQPPAPLPAAQTLPPWPDLATGAEAAHHLRACRRSYKDETPALPCRSGGSRESGGATSDADAEAEHCIRACRRSYKDETSALPCRSGGSRESGGATSDADAEAERPIRACRRSYKDEASVLPCRSGGSRESGGATSDADAEAEHHLRACRRSCKDEMSALPCRSGGSRESGGATSDADAEAERPIRACRRSYKDEVSVFPYRAEPASFPWWRPDFAGGEGAALAHLAGYFAGERPRHYKATRNGLSGVDFSSKFSPWLAQGALSPRRVFAALRRHEAAQGASEGSYWLWFELLWRDYFRFLHLQHGRRLYRARGLNAAAPPPAHDPAAFAAWCEGRTGHAFIDAGMRELAATGWLSNRMRQVVASYLIHDLGGDWRAGAAWFEAQLVDYDVYSNQGNWLYIAGRGTDPRGGRRFDPDRQAATHDADGAYRTRWAELDRRGAD</sequence>
<evidence type="ECO:0000313" key="9">
    <source>
        <dbReference type="Proteomes" id="UP000013047"/>
    </source>
</evidence>
<comment type="cofactor">
    <cofactor evidence="4">
        <name>FAD</name>
        <dbReference type="ChEBI" id="CHEBI:57692"/>
    </cofactor>
    <text evidence="4">Binds 1 FAD per subunit.</text>
</comment>
<dbReference type="PROSITE" id="PS51645">
    <property type="entry name" value="PHR_CRY_ALPHA_BETA"/>
    <property type="match status" value="1"/>
</dbReference>
<keyword evidence="5" id="KW-0157">Chromophore</keyword>
<dbReference type="Proteomes" id="UP000013047">
    <property type="component" value="Unassembled WGS sequence"/>
</dbReference>
<gene>
    <name evidence="8" type="ORF">C667_19765</name>
</gene>
<dbReference type="PRINTS" id="PR00147">
    <property type="entry name" value="DNAPHOTLYASE"/>
</dbReference>